<sequence length="235" mass="26595">MASRYDMANYDSDEEREKYPQIPKKNLTSAVLFCVKLFNSKQISYTVTGGYAVKLLGGERDTRNVDMYVGAKMKDIWKLLESESCVILPQTKLLGDMLRIFVRTGPGWADSNACELEIPIAVNLVETITQGPSSVAIQSRRQSRVQAGLGRELVYTTGIFFLIKNKIAAFASYGREEDRTDLIFLMHKYPEKVIVKMEELDMEASKVFLDSIPPEDRAKLVEEIFEFTIDGCKPP</sequence>
<dbReference type="AlphaFoldDB" id="A0AAF0DJ66"/>
<evidence type="ECO:0000313" key="1">
    <source>
        <dbReference type="EMBL" id="WEW59183.1"/>
    </source>
</evidence>
<proteinExistence type="predicted"/>
<dbReference type="InterPro" id="IPR043519">
    <property type="entry name" value="NT_sf"/>
</dbReference>
<evidence type="ECO:0000313" key="2">
    <source>
        <dbReference type="Proteomes" id="UP001219355"/>
    </source>
</evidence>
<name>A0AAF0DJ66_9EURO</name>
<dbReference type="EMBL" id="CP120629">
    <property type="protein sequence ID" value="WEW59183.1"/>
    <property type="molecule type" value="Genomic_DNA"/>
</dbReference>
<accession>A0AAF0DJ66</accession>
<keyword evidence="2" id="KW-1185">Reference proteome</keyword>
<protein>
    <submittedName>
        <fullName evidence="1">Uncharacterized protein</fullName>
    </submittedName>
</protein>
<dbReference type="Gene3D" id="3.30.460.40">
    <property type="match status" value="1"/>
</dbReference>
<gene>
    <name evidence="1" type="ORF">PRK78_004652</name>
</gene>
<reference evidence="1" key="1">
    <citation type="submission" date="2023-03" db="EMBL/GenBank/DDBJ databases">
        <title>Emydomyces testavorans Genome Sequence.</title>
        <authorList>
            <person name="Hoyer L."/>
        </authorList>
    </citation>
    <scope>NUCLEOTIDE SEQUENCE</scope>
    <source>
        <strain evidence="1">16-2883</strain>
    </source>
</reference>
<dbReference type="SUPFAM" id="SSF81301">
    <property type="entry name" value="Nucleotidyltransferase"/>
    <property type="match status" value="1"/>
</dbReference>
<dbReference type="Proteomes" id="UP001219355">
    <property type="component" value="Chromosome 3"/>
</dbReference>
<organism evidence="1 2">
    <name type="scientific">Emydomyces testavorans</name>
    <dbReference type="NCBI Taxonomy" id="2070801"/>
    <lineage>
        <taxon>Eukaryota</taxon>
        <taxon>Fungi</taxon>
        <taxon>Dikarya</taxon>
        <taxon>Ascomycota</taxon>
        <taxon>Pezizomycotina</taxon>
        <taxon>Eurotiomycetes</taxon>
        <taxon>Eurotiomycetidae</taxon>
        <taxon>Onygenales</taxon>
        <taxon>Nannizziopsiaceae</taxon>
        <taxon>Emydomyces</taxon>
    </lineage>
</organism>